<dbReference type="EMBL" id="FNRQ01000001">
    <property type="protein sequence ID" value="SEA32094.1"/>
    <property type="molecule type" value="Genomic_DNA"/>
</dbReference>
<evidence type="ECO:0000313" key="2">
    <source>
        <dbReference type="EMBL" id="SEA32094.1"/>
    </source>
</evidence>
<keyword evidence="3" id="KW-1185">Reference proteome</keyword>
<dbReference type="Proteomes" id="UP000198638">
    <property type="component" value="Unassembled WGS sequence"/>
</dbReference>
<gene>
    <name evidence="2" type="ORF">SAMN05192564_1011068</name>
</gene>
<accession>A0A1H4A9E5</accession>
<sequence>MTSPCRVLLMLACCALTVAPAVSSAQDAATSGANAAQGYNYPTQGRVEYVLGCMDDNGHDFANVYKCSCAIDHIAAALPYDDYVEQSTFAKYATLGGEGGGEFRVDLARAQSKKFLTLQAEAYRACGVHKTAAVATPAASANK</sequence>
<reference evidence="3" key="1">
    <citation type="submission" date="2016-10" db="EMBL/GenBank/DDBJ databases">
        <authorList>
            <person name="Varghese N."/>
            <person name="Submissions S."/>
        </authorList>
    </citation>
    <scope>NUCLEOTIDE SEQUENCE [LARGE SCALE GENOMIC DNA]</scope>
    <source>
        <strain evidence="3">LMG 24000</strain>
    </source>
</reference>
<feature type="chain" id="PRO_5011593006" description="Secreted protein" evidence="1">
    <location>
        <begin position="26"/>
        <end position="143"/>
    </location>
</feature>
<evidence type="ECO:0008006" key="4">
    <source>
        <dbReference type="Google" id="ProtNLM"/>
    </source>
</evidence>
<dbReference type="RefSeq" id="WP_090529900.1">
    <property type="nucleotide sequence ID" value="NZ_FNRQ01000001.1"/>
</dbReference>
<protein>
    <recommendedName>
        <fullName evidence="4">Secreted protein</fullName>
    </recommendedName>
</protein>
<evidence type="ECO:0000256" key="1">
    <source>
        <dbReference type="SAM" id="SignalP"/>
    </source>
</evidence>
<dbReference type="OrthoDB" id="8563102at2"/>
<feature type="signal peptide" evidence="1">
    <location>
        <begin position="1"/>
        <end position="25"/>
    </location>
</feature>
<evidence type="ECO:0000313" key="3">
    <source>
        <dbReference type="Proteomes" id="UP000198638"/>
    </source>
</evidence>
<proteinExistence type="predicted"/>
<name>A0A1H4A9E5_9BURK</name>
<organism evidence="2 3">
    <name type="scientific">Paraburkholderia sartisoli</name>
    <dbReference type="NCBI Taxonomy" id="83784"/>
    <lineage>
        <taxon>Bacteria</taxon>
        <taxon>Pseudomonadati</taxon>
        <taxon>Pseudomonadota</taxon>
        <taxon>Betaproteobacteria</taxon>
        <taxon>Burkholderiales</taxon>
        <taxon>Burkholderiaceae</taxon>
        <taxon>Paraburkholderia</taxon>
    </lineage>
</organism>
<keyword evidence="1" id="KW-0732">Signal</keyword>
<dbReference type="AlphaFoldDB" id="A0A1H4A9E5"/>
<dbReference type="STRING" id="83784.SAMN05192564_1011068"/>